<evidence type="ECO:0000256" key="1">
    <source>
        <dbReference type="SAM" id="SignalP"/>
    </source>
</evidence>
<dbReference type="EMBL" id="CP003639">
    <property type="protein sequence ID" value="AFM42820.1"/>
    <property type="molecule type" value="Genomic_DNA"/>
</dbReference>
<dbReference type="Proteomes" id="UP000002892">
    <property type="component" value="Chromosome"/>
</dbReference>
<keyword evidence="4" id="KW-1185">Reference proteome</keyword>
<proteinExistence type="predicted"/>
<keyword evidence="1" id="KW-0732">Signal</keyword>
<dbReference type="PANTHER" id="PTHR43031:SF1">
    <property type="entry name" value="PYRIDINE NUCLEOTIDE-DISULPHIDE OXIDOREDUCTASE"/>
    <property type="match status" value="1"/>
</dbReference>
<feature type="chain" id="PRO_5003687852" evidence="1">
    <location>
        <begin position="25"/>
        <end position="133"/>
    </location>
</feature>
<dbReference type="HOGENOM" id="CLU_089574_1_5_9"/>
<dbReference type="Gene3D" id="3.40.250.10">
    <property type="entry name" value="Rhodanese-like domain"/>
    <property type="match status" value="1"/>
</dbReference>
<dbReference type="OrthoDB" id="9800872at2"/>
<dbReference type="SUPFAM" id="SSF52821">
    <property type="entry name" value="Rhodanese/Cell cycle control phosphatase"/>
    <property type="match status" value="1"/>
</dbReference>
<dbReference type="InterPro" id="IPR050229">
    <property type="entry name" value="GlpE_sulfurtransferase"/>
</dbReference>
<dbReference type="PANTHER" id="PTHR43031">
    <property type="entry name" value="FAD-DEPENDENT OXIDOREDUCTASE"/>
    <property type="match status" value="1"/>
</dbReference>
<evidence type="ECO:0000259" key="2">
    <source>
        <dbReference type="PROSITE" id="PS50206"/>
    </source>
</evidence>
<dbReference type="Pfam" id="PF00581">
    <property type="entry name" value="Rhodanese"/>
    <property type="match status" value="1"/>
</dbReference>
<dbReference type="GO" id="GO:0004792">
    <property type="term" value="F:thiosulfate-cyanide sulfurtransferase activity"/>
    <property type="evidence" value="ECO:0007669"/>
    <property type="project" value="InterPro"/>
</dbReference>
<gene>
    <name evidence="3" type="ordered locus">Desaci_3950</name>
</gene>
<dbReference type="STRING" id="646529.Desaci_3950"/>
<dbReference type="InterPro" id="IPR001307">
    <property type="entry name" value="Thiosulphate_STrfase_CS"/>
</dbReference>
<protein>
    <submittedName>
        <fullName evidence="3">Rhodanese-related sulfurtransferase</fullName>
    </submittedName>
</protein>
<keyword evidence="3" id="KW-0808">Transferase</keyword>
<dbReference type="SMART" id="SM00450">
    <property type="entry name" value="RHOD"/>
    <property type="match status" value="1"/>
</dbReference>
<dbReference type="PROSITE" id="PS51257">
    <property type="entry name" value="PROKAR_LIPOPROTEIN"/>
    <property type="match status" value="1"/>
</dbReference>
<dbReference type="InterPro" id="IPR001763">
    <property type="entry name" value="Rhodanese-like_dom"/>
</dbReference>
<dbReference type="AlphaFoldDB" id="I4DAJ6"/>
<evidence type="ECO:0000313" key="3">
    <source>
        <dbReference type="EMBL" id="AFM42820.1"/>
    </source>
</evidence>
<dbReference type="PROSITE" id="PS00380">
    <property type="entry name" value="RHODANESE_1"/>
    <property type="match status" value="1"/>
</dbReference>
<feature type="domain" description="Rhodanese" evidence="2">
    <location>
        <begin position="50"/>
        <end position="131"/>
    </location>
</feature>
<dbReference type="CDD" id="cd00158">
    <property type="entry name" value="RHOD"/>
    <property type="match status" value="1"/>
</dbReference>
<dbReference type="InterPro" id="IPR036873">
    <property type="entry name" value="Rhodanese-like_dom_sf"/>
</dbReference>
<dbReference type="PROSITE" id="PS50206">
    <property type="entry name" value="RHODANESE_3"/>
    <property type="match status" value="1"/>
</dbReference>
<dbReference type="eggNOG" id="COG0607">
    <property type="taxonomic scope" value="Bacteria"/>
</dbReference>
<feature type="signal peptide" evidence="1">
    <location>
        <begin position="1"/>
        <end position="24"/>
    </location>
</feature>
<accession>I4DAJ6</accession>
<dbReference type="RefSeq" id="WP_014828807.1">
    <property type="nucleotide sequence ID" value="NC_018068.1"/>
</dbReference>
<name>I4DAJ6_DESAJ</name>
<organism evidence="3 4">
    <name type="scientific">Desulfosporosinus acidiphilus (strain DSM 22704 / JCM 16185 / SJ4)</name>
    <dbReference type="NCBI Taxonomy" id="646529"/>
    <lineage>
        <taxon>Bacteria</taxon>
        <taxon>Bacillati</taxon>
        <taxon>Bacillota</taxon>
        <taxon>Clostridia</taxon>
        <taxon>Eubacteriales</taxon>
        <taxon>Desulfitobacteriaceae</taxon>
        <taxon>Desulfosporosinus</taxon>
    </lineage>
</organism>
<evidence type="ECO:0000313" key="4">
    <source>
        <dbReference type="Proteomes" id="UP000002892"/>
    </source>
</evidence>
<reference evidence="3 4" key="1">
    <citation type="journal article" date="2012" name="J. Bacteriol.">
        <title>Complete genome sequences of Desulfosporosinus orientis DSM765T, Desulfosporosinus youngiae DSM17734T, Desulfosporosinus meridiei DSM13257T, and Desulfosporosinus acidiphilus DSM22704T.</title>
        <authorList>
            <person name="Pester M."/>
            <person name="Brambilla E."/>
            <person name="Alazard D."/>
            <person name="Rattei T."/>
            <person name="Weinmaier T."/>
            <person name="Han J."/>
            <person name="Lucas S."/>
            <person name="Lapidus A."/>
            <person name="Cheng J.F."/>
            <person name="Goodwin L."/>
            <person name="Pitluck S."/>
            <person name="Peters L."/>
            <person name="Ovchinnikova G."/>
            <person name="Teshima H."/>
            <person name="Detter J.C."/>
            <person name="Han C.S."/>
            <person name="Tapia R."/>
            <person name="Land M.L."/>
            <person name="Hauser L."/>
            <person name="Kyrpides N.C."/>
            <person name="Ivanova N.N."/>
            <person name="Pagani I."/>
            <person name="Huntmann M."/>
            <person name="Wei C.L."/>
            <person name="Davenport K.W."/>
            <person name="Daligault H."/>
            <person name="Chain P.S."/>
            <person name="Chen A."/>
            <person name="Mavromatis K."/>
            <person name="Markowitz V."/>
            <person name="Szeto E."/>
            <person name="Mikhailova N."/>
            <person name="Pati A."/>
            <person name="Wagner M."/>
            <person name="Woyke T."/>
            <person name="Ollivier B."/>
            <person name="Klenk H.P."/>
            <person name="Spring S."/>
            <person name="Loy A."/>
        </authorList>
    </citation>
    <scope>NUCLEOTIDE SEQUENCE [LARGE SCALE GENOMIC DNA]</scope>
    <source>
        <strain evidence="4">DSM 22704 / JCM 16185 / SJ4</strain>
    </source>
</reference>
<sequence length="133" mass="14681">MKKVFFSVILISLLSLIIAGCANQNTSNNSSNQVKSISVAELKKQLNDGIANNTLIVDLREPVLYNNEHIPGAILIPFADFEKQYTQLDKNKRIILVCHTGPMGDASGQFLKSKGYEQVLNLDGGMQAWDKKS</sequence>
<dbReference type="KEGG" id="dai:Desaci_3950"/>